<feature type="compositionally biased region" description="Polar residues" evidence="1">
    <location>
        <begin position="101"/>
        <end position="117"/>
    </location>
</feature>
<protein>
    <submittedName>
        <fullName evidence="2">SS18</fullName>
    </submittedName>
</protein>
<evidence type="ECO:0000256" key="1">
    <source>
        <dbReference type="SAM" id="MobiDB-lite"/>
    </source>
</evidence>
<comment type="caution">
    <text evidence="2">The sequence shown here is derived from an EMBL/GenBank/DDBJ whole genome shotgun (WGS) entry which is preliminary data.</text>
</comment>
<dbReference type="Proteomes" id="UP000242450">
    <property type="component" value="Chromosome 27"/>
</dbReference>
<dbReference type="EMBL" id="MKHE01000027">
    <property type="protein sequence ID" value="OWK01767.1"/>
    <property type="molecule type" value="Genomic_DNA"/>
</dbReference>
<feature type="compositionally biased region" description="Low complexity" evidence="1">
    <location>
        <begin position="20"/>
        <end position="30"/>
    </location>
</feature>
<feature type="compositionally biased region" description="Polar residues" evidence="1">
    <location>
        <begin position="1"/>
        <end position="11"/>
    </location>
</feature>
<keyword evidence="3" id="KW-1185">Reference proteome</keyword>
<feature type="region of interest" description="Disordered" evidence="1">
    <location>
        <begin position="140"/>
        <end position="167"/>
    </location>
</feature>
<dbReference type="AlphaFoldDB" id="A0A212C6Z0"/>
<gene>
    <name evidence="2" type="ORF">Celaphus_00017645</name>
</gene>
<proteinExistence type="predicted"/>
<evidence type="ECO:0000313" key="2">
    <source>
        <dbReference type="EMBL" id="OWK01767.1"/>
    </source>
</evidence>
<feature type="region of interest" description="Disordered" evidence="1">
    <location>
        <begin position="88"/>
        <end position="117"/>
    </location>
</feature>
<sequence>MHQQPPSQQYNMPQGGGQHYQGQQPPMGMMSQVNQGNHMLGQRQIPPYRPPQQVLSESINIFRVFTQWPLTFLPVSCRIDEIHSMANSKMPTKDHLPSRATHPSSSTQGSKATQDSSRAMVLHRVAQVLSILTTHRDKVSSMGVTDRHSLDPHSHRSRGLMGTTRGSMETTSSEKYFHSSSQDLLAAILSPQHCGHLPVKRPFHSI</sequence>
<name>A0A212C6Z0_CEREH</name>
<reference evidence="2 3" key="1">
    <citation type="journal article" date="2018" name="Mol. Genet. Genomics">
        <title>The red deer Cervus elaphus genome CerEla1.0: sequencing, annotating, genes, and chromosomes.</title>
        <authorList>
            <person name="Bana N.A."/>
            <person name="Nyiri A."/>
            <person name="Nagy J."/>
            <person name="Frank K."/>
            <person name="Nagy T."/>
            <person name="Steger V."/>
            <person name="Schiller M."/>
            <person name="Lakatos P."/>
            <person name="Sugar L."/>
            <person name="Horn P."/>
            <person name="Barta E."/>
            <person name="Orosz L."/>
        </authorList>
    </citation>
    <scope>NUCLEOTIDE SEQUENCE [LARGE SCALE GENOMIC DNA]</scope>
    <source>
        <strain evidence="2">Hungarian</strain>
    </source>
</reference>
<feature type="region of interest" description="Disordered" evidence="1">
    <location>
        <begin position="1"/>
        <end position="30"/>
    </location>
</feature>
<organism evidence="2 3">
    <name type="scientific">Cervus elaphus hippelaphus</name>
    <name type="common">European red deer</name>
    <dbReference type="NCBI Taxonomy" id="46360"/>
    <lineage>
        <taxon>Eukaryota</taxon>
        <taxon>Metazoa</taxon>
        <taxon>Chordata</taxon>
        <taxon>Craniata</taxon>
        <taxon>Vertebrata</taxon>
        <taxon>Euteleostomi</taxon>
        <taxon>Mammalia</taxon>
        <taxon>Eutheria</taxon>
        <taxon>Laurasiatheria</taxon>
        <taxon>Artiodactyla</taxon>
        <taxon>Ruminantia</taxon>
        <taxon>Pecora</taxon>
        <taxon>Cervidae</taxon>
        <taxon>Cervinae</taxon>
        <taxon>Cervus</taxon>
    </lineage>
</organism>
<feature type="compositionally biased region" description="Basic and acidic residues" evidence="1">
    <location>
        <begin position="140"/>
        <end position="154"/>
    </location>
</feature>
<evidence type="ECO:0000313" key="3">
    <source>
        <dbReference type="Proteomes" id="UP000242450"/>
    </source>
</evidence>
<accession>A0A212C6Z0</accession>